<reference evidence="1 2" key="1">
    <citation type="journal article" date="2019" name="Nat. Microbiol.">
        <title>Mediterranean grassland soil C-N compound turnover is dependent on rainfall and depth, and is mediated by genomically divergent microorganisms.</title>
        <authorList>
            <person name="Diamond S."/>
            <person name="Andeer P.F."/>
            <person name="Li Z."/>
            <person name="Crits-Christoph A."/>
            <person name="Burstein D."/>
            <person name="Anantharaman K."/>
            <person name="Lane K.R."/>
            <person name="Thomas B.C."/>
            <person name="Pan C."/>
            <person name="Northen T.R."/>
            <person name="Banfield J.F."/>
        </authorList>
    </citation>
    <scope>NUCLEOTIDE SEQUENCE [LARGE SCALE GENOMIC DNA]</scope>
    <source>
        <strain evidence="1">NP_7</strain>
    </source>
</reference>
<name>A0A537JC80_9BACT</name>
<dbReference type="InterPro" id="IPR011047">
    <property type="entry name" value="Quinoprotein_ADH-like_sf"/>
</dbReference>
<organism evidence="1 2">
    <name type="scientific">Candidatus Segetimicrobium genomatis</name>
    <dbReference type="NCBI Taxonomy" id="2569760"/>
    <lineage>
        <taxon>Bacteria</taxon>
        <taxon>Bacillati</taxon>
        <taxon>Candidatus Sysuimicrobiota</taxon>
        <taxon>Candidatus Sysuimicrobiia</taxon>
        <taxon>Candidatus Sysuimicrobiales</taxon>
        <taxon>Candidatus Segetimicrobiaceae</taxon>
        <taxon>Candidatus Segetimicrobium</taxon>
    </lineage>
</organism>
<proteinExistence type="predicted"/>
<evidence type="ECO:0000313" key="2">
    <source>
        <dbReference type="Proteomes" id="UP000320048"/>
    </source>
</evidence>
<dbReference type="AlphaFoldDB" id="A0A537JC80"/>
<comment type="caution">
    <text evidence="1">The sequence shown here is derived from an EMBL/GenBank/DDBJ whole genome shotgun (WGS) entry which is preliminary data.</text>
</comment>
<dbReference type="InterPro" id="IPR015943">
    <property type="entry name" value="WD40/YVTN_repeat-like_dom_sf"/>
</dbReference>
<gene>
    <name evidence="1" type="ORF">E6H04_07440</name>
</gene>
<evidence type="ECO:0008006" key="3">
    <source>
        <dbReference type="Google" id="ProtNLM"/>
    </source>
</evidence>
<dbReference type="Gene3D" id="2.130.10.10">
    <property type="entry name" value="YVTN repeat-like/Quinoprotein amine dehydrogenase"/>
    <property type="match status" value="1"/>
</dbReference>
<evidence type="ECO:0000313" key="1">
    <source>
        <dbReference type="EMBL" id="TMI81154.1"/>
    </source>
</evidence>
<sequence>MLPVFFVEQGIRPRTNDKAVPLCDGEEALKRFRSPLTCGRVLLALVFCSVVSLTVFAQTSIQGVFTYHNDLARTGQNVSETILTPRTVNPTSFGKRFADPVNGQVYAQPLYVANVAIPNQGIHNVVYVATENDTVYAFDADVQGAPLWQASLLVNGGSAFPISDLDPYCTDVVPAIGVTGTPVIDPTTNTLYVVAKTKEGPSAAPSYVQRLHALDIATGAEKFGGPVAIAGTVFGMGGGSDGTALTFDPLRQLNRPGLALVNGVVYIGFGSHCDIAPWHGWLFGYDASKLTQVGVFVATPNGNGGGIWQSGGSVAADSSDNLYVASGNGTFDAITDFGESFLKLSQATLTVVDYFTPFDQAILDPNDTEMGSGAPLVLPDQSGAAVPRLLVGAAKKGTIYLLNRDNLGRFCGGCPGDPQIVQTLPLALGPYFGTPTVWNNTVYFLAAGDVLKAFSISGGLLSTSPTSQAPTAFGFPGATVSVSANQAADGIVWALQTDAWSTNGPAVLHAYDATNVGTELYNSTQAAGGRDTLGP</sequence>
<protein>
    <recommendedName>
        <fullName evidence="3">Pyrrolo-quinoline quinone</fullName>
    </recommendedName>
</protein>
<dbReference type="SUPFAM" id="SSF50998">
    <property type="entry name" value="Quinoprotein alcohol dehydrogenase-like"/>
    <property type="match status" value="1"/>
</dbReference>
<feature type="non-terminal residue" evidence="1">
    <location>
        <position position="535"/>
    </location>
</feature>
<dbReference type="Proteomes" id="UP000320048">
    <property type="component" value="Unassembled WGS sequence"/>
</dbReference>
<accession>A0A537JC80</accession>
<dbReference type="EMBL" id="VBAO01000182">
    <property type="protein sequence ID" value="TMI81154.1"/>
    <property type="molecule type" value="Genomic_DNA"/>
</dbReference>